<dbReference type="PANTHER" id="PTHR43649">
    <property type="entry name" value="ARABINOSE-BINDING PROTEIN-RELATED"/>
    <property type="match status" value="1"/>
</dbReference>
<dbReference type="Pfam" id="PF01547">
    <property type="entry name" value="SBP_bac_1"/>
    <property type="match status" value="1"/>
</dbReference>
<comment type="caution">
    <text evidence="1">The sequence shown here is derived from an EMBL/GenBank/DDBJ whole genome shotgun (WGS) entry which is preliminary data.</text>
</comment>
<dbReference type="RefSeq" id="WP_141846780.1">
    <property type="nucleotide sequence ID" value="NZ_VFPM01000004.1"/>
</dbReference>
<protein>
    <submittedName>
        <fullName evidence="1">Carbohydrate ABC transporter substrate-binding protein (CUT1 family)</fullName>
    </submittedName>
</protein>
<dbReference type="InterPro" id="IPR050490">
    <property type="entry name" value="Bact_solute-bd_prot1"/>
</dbReference>
<organism evidence="1 2">
    <name type="scientific">Humibacillus xanthopallidus</name>
    <dbReference type="NCBI Taxonomy" id="412689"/>
    <lineage>
        <taxon>Bacteria</taxon>
        <taxon>Bacillati</taxon>
        <taxon>Actinomycetota</taxon>
        <taxon>Actinomycetes</taxon>
        <taxon>Micrococcales</taxon>
        <taxon>Intrasporangiaceae</taxon>
        <taxon>Humibacillus</taxon>
    </lineage>
</organism>
<keyword evidence="2" id="KW-1185">Reference proteome</keyword>
<dbReference type="SUPFAM" id="SSF53850">
    <property type="entry name" value="Periplasmic binding protein-like II"/>
    <property type="match status" value="1"/>
</dbReference>
<proteinExistence type="predicted"/>
<name>A0A543HGB8_9MICO</name>
<dbReference type="OrthoDB" id="8317736at2"/>
<dbReference type="PANTHER" id="PTHR43649:SF14">
    <property type="entry name" value="BLR3389 PROTEIN"/>
    <property type="match status" value="1"/>
</dbReference>
<dbReference type="Gene3D" id="3.40.190.10">
    <property type="entry name" value="Periplasmic binding protein-like II"/>
    <property type="match status" value="2"/>
</dbReference>
<accession>A0A543HGB8</accession>
<reference evidence="1 2" key="1">
    <citation type="submission" date="2019-06" db="EMBL/GenBank/DDBJ databases">
        <title>Genome sequencing of plant associated microbes to promote plant fitness in Sorghum bicolor and Oryza sativa.</title>
        <authorList>
            <person name="Coleman-Derr D."/>
        </authorList>
    </citation>
    <scope>NUCLEOTIDE SEQUENCE [LARGE SCALE GENOMIC DNA]</scope>
    <source>
        <strain evidence="1 2">KV-663</strain>
    </source>
</reference>
<evidence type="ECO:0000313" key="2">
    <source>
        <dbReference type="Proteomes" id="UP000316747"/>
    </source>
</evidence>
<dbReference type="EMBL" id="VFPM01000004">
    <property type="protein sequence ID" value="TQM57384.1"/>
    <property type="molecule type" value="Genomic_DNA"/>
</dbReference>
<dbReference type="Proteomes" id="UP000316747">
    <property type="component" value="Unassembled WGS sequence"/>
</dbReference>
<sequence length="433" mass="45563">MSVPVVAALAACGSSGPSSSTASGSAAGAGGGASYWYLTGQPGEGIRKGAVDRFNAANPSTQIAQTAFQNDAYKTKIKTAIGAGQAPTIIWGWGGGGLKSYVDASQVDDLTSWFDENSDVKKKLFPASFGAATVGGKIYAMPCETVQPIVLFYNKTVFDKVGAQPPQSWDELMALVPKFNSAGIAPISLGGQSRWTNMMWLEFLFDRIGGPEVFQAAFEGQKDAWSNPDAITALTKVQDLVKADGFIKGFSSITADSNADQALLYTGKAAMMLHGTWTYGSMKSDGGDFVKGGHLGYMNFPTVTGGKGDPSNTVGNPGQYLSISSKATDAEKEVAKKFFKTGVLDDTEVKAWIDTGSIPIVNGADAKIAGSEDADWLKFVYGVASGAKTFAQSWDQALQPTAAETLLDNIAKLFQLSITPEQFATNMNAVTNS</sequence>
<dbReference type="InterPro" id="IPR006059">
    <property type="entry name" value="SBP"/>
</dbReference>
<dbReference type="AlphaFoldDB" id="A0A543HGB8"/>
<gene>
    <name evidence="1" type="ORF">FBY41_4208</name>
</gene>
<evidence type="ECO:0000313" key="1">
    <source>
        <dbReference type="EMBL" id="TQM57384.1"/>
    </source>
</evidence>